<name>A0A1M6K3Y9_9FIRM</name>
<feature type="transmembrane region" description="Helical" evidence="2">
    <location>
        <begin position="203"/>
        <end position="228"/>
    </location>
</feature>
<keyword evidence="2" id="KW-0812">Transmembrane</keyword>
<keyword evidence="2" id="KW-1133">Transmembrane helix</keyword>
<dbReference type="Proteomes" id="UP000184052">
    <property type="component" value="Unassembled WGS sequence"/>
</dbReference>
<feature type="transmembrane region" description="Helical" evidence="2">
    <location>
        <begin position="134"/>
        <end position="151"/>
    </location>
</feature>
<feature type="region of interest" description="Disordered" evidence="1">
    <location>
        <begin position="1"/>
        <end position="105"/>
    </location>
</feature>
<protein>
    <submittedName>
        <fullName evidence="3">Uncharacterized protein</fullName>
    </submittedName>
</protein>
<reference evidence="3 4" key="1">
    <citation type="submission" date="2016-11" db="EMBL/GenBank/DDBJ databases">
        <authorList>
            <person name="Jaros S."/>
            <person name="Januszkiewicz K."/>
            <person name="Wedrychowicz H."/>
        </authorList>
    </citation>
    <scope>NUCLEOTIDE SEQUENCE [LARGE SCALE GENOMIC DNA]</scope>
    <source>
        <strain evidence="3 4">DSM 17477</strain>
    </source>
</reference>
<proteinExistence type="predicted"/>
<feature type="transmembrane region" description="Helical" evidence="2">
    <location>
        <begin position="172"/>
        <end position="191"/>
    </location>
</feature>
<accession>A0A1M6K3Y9</accession>
<dbReference type="STRING" id="1121476.SAMN02745751_02798"/>
<sequence>MSDEKNNQENATPERRKPRRPSQMAQEETKTSPAAEATAENTGERRKPRRPSREGQSSEPKGEGEERKPRRPSRAAATADAPAEGEERKPRRSSSSSRAGSRKKKKDQMPIGLAVLAGILLFALYLNTKSGELAMYWIVGICFGFILRRASFCFTASMRDPYLTGSTTITRAVLIAFAVTSIGFTAIKYGYFRMGLPIPGMSYVVPVSVATAVGAFIFGIGMVIAGGCASGTLMRVGEGFHMQVLSLFFFIVGSLWGAHDMGFWKRNFMLAGKKVFLPDVFGWFGGIVVNLLIIAVLYVAAEKWENRKGAAGH</sequence>
<dbReference type="Pfam" id="PF04143">
    <property type="entry name" value="Sulf_transp"/>
    <property type="match status" value="1"/>
</dbReference>
<evidence type="ECO:0000256" key="2">
    <source>
        <dbReference type="SAM" id="Phobius"/>
    </source>
</evidence>
<feature type="transmembrane region" description="Helical" evidence="2">
    <location>
        <begin position="280"/>
        <end position="301"/>
    </location>
</feature>
<dbReference type="AlphaFoldDB" id="A0A1M6K3Y9"/>
<gene>
    <name evidence="3" type="ORF">SAMN02745751_02798</name>
</gene>
<organism evidence="3 4">
    <name type="scientific">Dethiosulfatibacter aminovorans DSM 17477</name>
    <dbReference type="NCBI Taxonomy" id="1121476"/>
    <lineage>
        <taxon>Bacteria</taxon>
        <taxon>Bacillati</taxon>
        <taxon>Bacillota</taxon>
        <taxon>Tissierellia</taxon>
        <taxon>Dethiosulfatibacter</taxon>
    </lineage>
</organism>
<evidence type="ECO:0000313" key="3">
    <source>
        <dbReference type="EMBL" id="SHJ53592.1"/>
    </source>
</evidence>
<dbReference type="EMBL" id="FQZL01000024">
    <property type="protein sequence ID" value="SHJ53592.1"/>
    <property type="molecule type" value="Genomic_DNA"/>
</dbReference>
<feature type="transmembrane region" description="Helical" evidence="2">
    <location>
        <begin position="111"/>
        <end position="128"/>
    </location>
</feature>
<keyword evidence="4" id="KW-1185">Reference proteome</keyword>
<feature type="compositionally biased region" description="Basic and acidic residues" evidence="1">
    <location>
        <begin position="1"/>
        <end position="15"/>
    </location>
</feature>
<evidence type="ECO:0000313" key="4">
    <source>
        <dbReference type="Proteomes" id="UP000184052"/>
    </source>
</evidence>
<keyword evidence="2" id="KW-0472">Membrane</keyword>
<feature type="transmembrane region" description="Helical" evidence="2">
    <location>
        <begin position="240"/>
        <end position="258"/>
    </location>
</feature>
<evidence type="ECO:0000256" key="1">
    <source>
        <dbReference type="SAM" id="MobiDB-lite"/>
    </source>
</evidence>
<dbReference type="InterPro" id="IPR007272">
    <property type="entry name" value="Sulf_transp_TsuA/YedE"/>
</dbReference>